<dbReference type="STRING" id="914237.A0A1E1K7I2"/>
<evidence type="ECO:0000313" key="7">
    <source>
        <dbReference type="Proteomes" id="UP000178129"/>
    </source>
</evidence>
<evidence type="ECO:0000256" key="2">
    <source>
        <dbReference type="ARBA" id="ARBA00008778"/>
    </source>
</evidence>
<dbReference type="Gene3D" id="2.30.29.30">
    <property type="entry name" value="Pleckstrin-homology domain (PH domain)/Phosphotyrosine-binding domain (PTB)"/>
    <property type="match status" value="1"/>
</dbReference>
<dbReference type="Pfam" id="PF06058">
    <property type="entry name" value="DCP1"/>
    <property type="match status" value="1"/>
</dbReference>
<keyword evidence="4" id="KW-0507">mRNA processing</keyword>
<dbReference type="PANTHER" id="PTHR16290">
    <property type="entry name" value="TRANSCRIPTION FACTOR SMIF DECAPPING ENZYME DCP1"/>
    <property type="match status" value="1"/>
</dbReference>
<reference evidence="7" key="1">
    <citation type="submission" date="2016-03" db="EMBL/GenBank/DDBJ databases">
        <authorList>
            <person name="Ploux O."/>
        </authorList>
    </citation>
    <scope>NUCLEOTIDE SEQUENCE [LARGE SCALE GENOMIC DNA]</scope>
    <source>
        <strain evidence="7">UK7</strain>
    </source>
</reference>
<organism evidence="6 7">
    <name type="scientific">Rhynchosporium graminicola</name>
    <dbReference type="NCBI Taxonomy" id="2792576"/>
    <lineage>
        <taxon>Eukaryota</taxon>
        <taxon>Fungi</taxon>
        <taxon>Dikarya</taxon>
        <taxon>Ascomycota</taxon>
        <taxon>Pezizomycotina</taxon>
        <taxon>Leotiomycetes</taxon>
        <taxon>Helotiales</taxon>
        <taxon>Ploettnerulaceae</taxon>
        <taxon>Rhynchosporium</taxon>
    </lineage>
</organism>
<accession>A0A1E1K7I2</accession>
<proteinExistence type="inferred from homology"/>
<evidence type="ECO:0000256" key="3">
    <source>
        <dbReference type="ARBA" id="ARBA00022490"/>
    </source>
</evidence>
<evidence type="ECO:0000313" key="6">
    <source>
        <dbReference type="EMBL" id="CZS93941.1"/>
    </source>
</evidence>
<dbReference type="GO" id="GO:0000290">
    <property type="term" value="P:deadenylation-dependent decapping of nuclear-transcribed mRNA"/>
    <property type="evidence" value="ECO:0007669"/>
    <property type="project" value="InterPro"/>
</dbReference>
<dbReference type="SUPFAM" id="SSF50729">
    <property type="entry name" value="PH domain-like"/>
    <property type="match status" value="1"/>
</dbReference>
<dbReference type="AlphaFoldDB" id="A0A1E1K7I2"/>
<evidence type="ECO:0008006" key="8">
    <source>
        <dbReference type="Google" id="ProtNLM"/>
    </source>
</evidence>
<dbReference type="GO" id="GO:0031087">
    <property type="term" value="P:deadenylation-independent decapping of nuclear-transcribed mRNA"/>
    <property type="evidence" value="ECO:0007669"/>
    <property type="project" value="TreeGrafter"/>
</dbReference>
<evidence type="ECO:0000256" key="5">
    <source>
        <dbReference type="SAM" id="MobiDB-lite"/>
    </source>
</evidence>
<dbReference type="GO" id="GO:0003729">
    <property type="term" value="F:mRNA binding"/>
    <property type="evidence" value="ECO:0007669"/>
    <property type="project" value="TreeGrafter"/>
</dbReference>
<gene>
    <name evidence="6" type="ORF">RCO7_08085</name>
</gene>
<sequence>MPPKTPRKSRRGNPQSSQAAPVQASDYDTEAVEVSNVPTRTPAEINFSVLSRYVPSLETIICYAPSAQLYTMQSTGSWEKESAVEGTLFVCQLTPSPVTGGGRHCVVLLNRKGLENLIVESGEIQHVEIGADSFLMLGFKPRSQNNEEDMKVLGLFIQAESPPKEEICQIIKGHWEEAVRERSLAGGNDGITNLGDGFIPSREEEGDQKVMGRRLSLSELFGKQ</sequence>
<keyword evidence="7" id="KW-1185">Reference proteome</keyword>
<dbReference type="GO" id="GO:0000932">
    <property type="term" value="C:P-body"/>
    <property type="evidence" value="ECO:0007669"/>
    <property type="project" value="TreeGrafter"/>
</dbReference>
<comment type="caution">
    <text evidence="6">The sequence shown here is derived from an EMBL/GenBank/DDBJ whole genome shotgun (WGS) entry which is preliminary data.</text>
</comment>
<keyword evidence="3" id="KW-0963">Cytoplasm</keyword>
<dbReference type="EMBL" id="FJUW01000007">
    <property type="protein sequence ID" value="CZS93941.1"/>
    <property type="molecule type" value="Genomic_DNA"/>
</dbReference>
<comment type="subcellular location">
    <subcellularLocation>
        <location evidence="1">Cytoplasm</location>
    </subcellularLocation>
</comment>
<dbReference type="GO" id="GO:0008047">
    <property type="term" value="F:enzyme activator activity"/>
    <property type="evidence" value="ECO:0007669"/>
    <property type="project" value="InterPro"/>
</dbReference>
<dbReference type="InterPro" id="IPR010334">
    <property type="entry name" value="Dcp1"/>
</dbReference>
<protein>
    <recommendedName>
        <fullName evidence="8">PH domain-like protein</fullName>
    </recommendedName>
</protein>
<dbReference type="PANTHER" id="PTHR16290:SF0">
    <property type="entry name" value="DECAPPING PROTEIN 1, ISOFORM A"/>
    <property type="match status" value="1"/>
</dbReference>
<name>A0A1E1K7I2_9HELO</name>
<evidence type="ECO:0000256" key="4">
    <source>
        <dbReference type="ARBA" id="ARBA00022664"/>
    </source>
</evidence>
<dbReference type="InParanoid" id="A0A1E1K7I2"/>
<feature type="compositionally biased region" description="Basic residues" evidence="5">
    <location>
        <begin position="1"/>
        <end position="11"/>
    </location>
</feature>
<comment type="similarity">
    <text evidence="2">Belongs to the DCP1 family.</text>
</comment>
<dbReference type="Proteomes" id="UP000178129">
    <property type="component" value="Unassembled WGS sequence"/>
</dbReference>
<dbReference type="InterPro" id="IPR011993">
    <property type="entry name" value="PH-like_dom_sf"/>
</dbReference>
<evidence type="ECO:0000256" key="1">
    <source>
        <dbReference type="ARBA" id="ARBA00004496"/>
    </source>
</evidence>
<feature type="region of interest" description="Disordered" evidence="5">
    <location>
        <begin position="1"/>
        <end position="29"/>
    </location>
</feature>
<dbReference type="GO" id="GO:0006397">
    <property type="term" value="P:mRNA processing"/>
    <property type="evidence" value="ECO:0007669"/>
    <property type="project" value="UniProtKB-KW"/>
</dbReference>